<proteinExistence type="predicted"/>
<keyword evidence="3" id="KW-1015">Disulfide bond</keyword>
<sequence length="518" mass="59238">MPIFNAILRAFISLLIFLPAIAFAQTPAPVLEAGTIHISGEVSIPEKIRKDSVWLHLTIPQPFTGEYKIYKTLLDRHGRFTLKVNTTTNLVRGAARTDINLENMITILLKTGHDNKIAFGYDEEGTINKASVSGFPAFTEDDLLFSQRKLDDIIDYRSDKPRIALYDKPFSAFIEHAGNVIEDRRFLLDKPPFVSGNMKEILFREYSLNLFEGHVFSYQEEMMRNYSNLHNGAFPDSALIRMPVRQDYTFLKTLDLNNPLYLLNYAYPSFAKEMLQNPALDLPPIHDTPVREWLAQVKGILAPLLGFDEGQFYDVLAGNAYGLQFEHEVTPLTDKQVEHIKKHYKGSDMQKILLRRNQEIIAQSRLKEAAVIRPTPTVPPAELMSAIISRYKGKTVVVDFWATWCVPCLEAIGESRSLKKELSGKDVVFIYISNPSSPKKQWEQYIRGIGGEQYYLTRGEWEHIMETHKFSAIPTYFVYDKQGELKLQMTGYPGNKDMQKLIMDIRAGKVPGNVRMEE</sequence>
<evidence type="ECO:0000256" key="4">
    <source>
        <dbReference type="ARBA" id="ARBA00023284"/>
    </source>
</evidence>
<keyword evidence="4" id="KW-0676">Redox-active center</keyword>
<evidence type="ECO:0000259" key="6">
    <source>
        <dbReference type="PROSITE" id="PS51352"/>
    </source>
</evidence>
<feature type="domain" description="Thioredoxin" evidence="6">
    <location>
        <begin position="372"/>
        <end position="510"/>
    </location>
</feature>
<evidence type="ECO:0000256" key="2">
    <source>
        <dbReference type="ARBA" id="ARBA00022748"/>
    </source>
</evidence>
<protein>
    <submittedName>
        <fullName evidence="7">TlpA family protein disulfide reductase</fullName>
    </submittedName>
</protein>
<keyword evidence="5" id="KW-0732">Signal</keyword>
<evidence type="ECO:0000256" key="3">
    <source>
        <dbReference type="ARBA" id="ARBA00023157"/>
    </source>
</evidence>
<dbReference type="Proteomes" id="UP001485459">
    <property type="component" value="Chromosome"/>
</dbReference>
<dbReference type="Gene3D" id="3.40.30.10">
    <property type="entry name" value="Glutaredoxin"/>
    <property type="match status" value="1"/>
</dbReference>
<dbReference type="InterPro" id="IPR013766">
    <property type="entry name" value="Thioredoxin_domain"/>
</dbReference>
<name>A0ABZ2YV19_9BACT</name>
<organism evidence="7 8">
    <name type="scientific">Chitinophaga pollutisoli</name>
    <dbReference type="NCBI Taxonomy" id="3133966"/>
    <lineage>
        <taxon>Bacteria</taxon>
        <taxon>Pseudomonadati</taxon>
        <taxon>Bacteroidota</taxon>
        <taxon>Chitinophagia</taxon>
        <taxon>Chitinophagales</taxon>
        <taxon>Chitinophagaceae</taxon>
        <taxon>Chitinophaga</taxon>
    </lineage>
</organism>
<comment type="subcellular location">
    <subcellularLocation>
        <location evidence="1">Cell envelope</location>
    </subcellularLocation>
</comment>
<dbReference type="EMBL" id="CP149822">
    <property type="protein sequence ID" value="WZN42716.1"/>
    <property type="molecule type" value="Genomic_DNA"/>
</dbReference>
<dbReference type="PANTHER" id="PTHR42852">
    <property type="entry name" value="THIOL:DISULFIDE INTERCHANGE PROTEIN DSBE"/>
    <property type="match status" value="1"/>
</dbReference>
<evidence type="ECO:0000256" key="5">
    <source>
        <dbReference type="SAM" id="SignalP"/>
    </source>
</evidence>
<dbReference type="PROSITE" id="PS51352">
    <property type="entry name" value="THIOREDOXIN_2"/>
    <property type="match status" value="1"/>
</dbReference>
<evidence type="ECO:0000256" key="1">
    <source>
        <dbReference type="ARBA" id="ARBA00004196"/>
    </source>
</evidence>
<evidence type="ECO:0000313" key="8">
    <source>
        <dbReference type="Proteomes" id="UP001485459"/>
    </source>
</evidence>
<keyword evidence="2" id="KW-0201">Cytochrome c-type biogenesis</keyword>
<reference evidence="8" key="1">
    <citation type="submission" date="2024-03" db="EMBL/GenBank/DDBJ databases">
        <title>Chitinophaga horti sp. nov., isolated from garden soil.</title>
        <authorList>
            <person name="Lee D.S."/>
            <person name="Han D.M."/>
            <person name="Baek J.H."/>
            <person name="Choi D.G."/>
            <person name="Jeon J.H."/>
            <person name="Jeon C.O."/>
        </authorList>
    </citation>
    <scope>NUCLEOTIDE SEQUENCE [LARGE SCALE GENOMIC DNA]</scope>
    <source>
        <strain evidence="8">GPA1</strain>
    </source>
</reference>
<dbReference type="SUPFAM" id="SSF52833">
    <property type="entry name" value="Thioredoxin-like"/>
    <property type="match status" value="1"/>
</dbReference>
<dbReference type="InterPro" id="IPR012336">
    <property type="entry name" value="Thioredoxin-like_fold"/>
</dbReference>
<dbReference type="Pfam" id="PF13905">
    <property type="entry name" value="Thioredoxin_8"/>
    <property type="match status" value="1"/>
</dbReference>
<dbReference type="CDD" id="cd02966">
    <property type="entry name" value="TlpA_like_family"/>
    <property type="match status" value="1"/>
</dbReference>
<dbReference type="InterPro" id="IPR050553">
    <property type="entry name" value="Thioredoxin_ResA/DsbE_sf"/>
</dbReference>
<feature type="signal peptide" evidence="5">
    <location>
        <begin position="1"/>
        <end position="24"/>
    </location>
</feature>
<dbReference type="PANTHER" id="PTHR42852:SF6">
    <property type="entry name" value="THIOL:DISULFIDE INTERCHANGE PROTEIN DSBE"/>
    <property type="match status" value="1"/>
</dbReference>
<dbReference type="RefSeq" id="WP_341837550.1">
    <property type="nucleotide sequence ID" value="NZ_CP149822.1"/>
</dbReference>
<dbReference type="InterPro" id="IPR036249">
    <property type="entry name" value="Thioredoxin-like_sf"/>
</dbReference>
<gene>
    <name evidence="7" type="ORF">WJU16_06665</name>
</gene>
<evidence type="ECO:0000313" key="7">
    <source>
        <dbReference type="EMBL" id="WZN42716.1"/>
    </source>
</evidence>
<feature type="chain" id="PRO_5046174639" evidence="5">
    <location>
        <begin position="25"/>
        <end position="518"/>
    </location>
</feature>
<keyword evidence="8" id="KW-1185">Reference proteome</keyword>
<accession>A0ABZ2YV19</accession>